<sequence length="197" mass="23113">MVDVIKTGKYTILMSKDDKWQADLISKSSIPEFKTLWREMSFNHKLLYVDDLQQGIEKLKQNPRFILFGPYEVLSIFASIECEIVMLEEQILPVYLAIPMRQNSPYTSYFSKRIKQYKEFGLISKWFDDYKAYVSSRILYLIMEYLTCFGTALMSVHMKTRNNSQIRSDVKLATFSVNSNEPRQPISTILLDEVTNK</sequence>
<name>A0AC34RET4_9BILA</name>
<evidence type="ECO:0000313" key="1">
    <source>
        <dbReference type="Proteomes" id="UP000887576"/>
    </source>
</evidence>
<proteinExistence type="predicted"/>
<reference evidence="2" key="1">
    <citation type="submission" date="2022-11" db="UniProtKB">
        <authorList>
            <consortium name="WormBaseParasite"/>
        </authorList>
    </citation>
    <scope>IDENTIFICATION</scope>
</reference>
<protein>
    <submittedName>
        <fullName evidence="2">Uncharacterized protein</fullName>
    </submittedName>
</protein>
<evidence type="ECO:0000313" key="2">
    <source>
        <dbReference type="WBParaSite" id="JU765_v2.g6140.t1"/>
    </source>
</evidence>
<accession>A0AC34RET4</accession>
<dbReference type="Proteomes" id="UP000887576">
    <property type="component" value="Unplaced"/>
</dbReference>
<organism evidence="1 2">
    <name type="scientific">Panagrolaimus sp. JU765</name>
    <dbReference type="NCBI Taxonomy" id="591449"/>
    <lineage>
        <taxon>Eukaryota</taxon>
        <taxon>Metazoa</taxon>
        <taxon>Ecdysozoa</taxon>
        <taxon>Nematoda</taxon>
        <taxon>Chromadorea</taxon>
        <taxon>Rhabditida</taxon>
        <taxon>Tylenchina</taxon>
        <taxon>Panagrolaimomorpha</taxon>
        <taxon>Panagrolaimoidea</taxon>
        <taxon>Panagrolaimidae</taxon>
        <taxon>Panagrolaimus</taxon>
    </lineage>
</organism>
<dbReference type="WBParaSite" id="JU765_v2.g6140.t1">
    <property type="protein sequence ID" value="JU765_v2.g6140.t1"/>
    <property type="gene ID" value="JU765_v2.g6140"/>
</dbReference>